<reference evidence="1" key="2">
    <citation type="submission" date="2015-02" db="UniProtKB">
        <authorList>
            <consortium name="EnsemblMetazoa"/>
        </authorList>
    </citation>
    <scope>IDENTIFICATION</scope>
</reference>
<dbReference type="Proteomes" id="UP000014500">
    <property type="component" value="Unassembled WGS sequence"/>
</dbReference>
<protein>
    <submittedName>
        <fullName evidence="1">Uncharacterized protein</fullName>
    </submittedName>
</protein>
<dbReference type="EMBL" id="JH431846">
    <property type="status" value="NOT_ANNOTATED_CDS"/>
    <property type="molecule type" value="Genomic_DNA"/>
</dbReference>
<dbReference type="EnsemblMetazoa" id="SMAR014548-RA">
    <property type="protein sequence ID" value="SMAR014548-PA"/>
    <property type="gene ID" value="SMAR014548"/>
</dbReference>
<reference evidence="2" key="1">
    <citation type="submission" date="2011-05" db="EMBL/GenBank/DDBJ databases">
        <authorList>
            <person name="Richards S.R."/>
            <person name="Qu J."/>
            <person name="Jiang H."/>
            <person name="Jhangiani S.N."/>
            <person name="Agravi P."/>
            <person name="Goodspeed R."/>
            <person name="Gross S."/>
            <person name="Mandapat C."/>
            <person name="Jackson L."/>
            <person name="Mathew T."/>
            <person name="Pu L."/>
            <person name="Thornton R."/>
            <person name="Saada N."/>
            <person name="Wilczek-Boney K.B."/>
            <person name="Lee S."/>
            <person name="Kovar C."/>
            <person name="Wu Y."/>
            <person name="Scherer S.E."/>
            <person name="Worley K.C."/>
            <person name="Muzny D.M."/>
            <person name="Gibbs R."/>
        </authorList>
    </citation>
    <scope>NUCLEOTIDE SEQUENCE</scope>
    <source>
        <strain evidence="2">Brora</strain>
    </source>
</reference>
<evidence type="ECO:0000313" key="2">
    <source>
        <dbReference type="Proteomes" id="UP000014500"/>
    </source>
</evidence>
<sequence length="72" mass="8668">MSFNARFYGSPRVSIRRSPRQFPLPKWNDIQSTREILRGHITSINYYKRKWNAYNTFLITYPEYMTFILSGA</sequence>
<proteinExistence type="predicted"/>
<evidence type="ECO:0000313" key="1">
    <source>
        <dbReference type="EnsemblMetazoa" id="SMAR014548-PA"/>
    </source>
</evidence>
<dbReference type="AlphaFoldDB" id="T1JL18"/>
<keyword evidence="2" id="KW-1185">Reference proteome</keyword>
<organism evidence="1 2">
    <name type="scientific">Strigamia maritima</name>
    <name type="common">European centipede</name>
    <name type="synonym">Geophilus maritimus</name>
    <dbReference type="NCBI Taxonomy" id="126957"/>
    <lineage>
        <taxon>Eukaryota</taxon>
        <taxon>Metazoa</taxon>
        <taxon>Ecdysozoa</taxon>
        <taxon>Arthropoda</taxon>
        <taxon>Myriapoda</taxon>
        <taxon>Chilopoda</taxon>
        <taxon>Pleurostigmophora</taxon>
        <taxon>Geophilomorpha</taxon>
        <taxon>Linotaeniidae</taxon>
        <taxon>Strigamia</taxon>
    </lineage>
</organism>
<name>T1JL18_STRMM</name>
<accession>T1JL18</accession>
<dbReference type="HOGENOM" id="CLU_2725408_0_0_1"/>